<keyword evidence="1" id="KW-0479">Metal-binding</keyword>
<organism evidence="6 7">
    <name type="scientific">Haladaptatus pallidirubidus</name>
    <dbReference type="NCBI Taxonomy" id="1008152"/>
    <lineage>
        <taxon>Archaea</taxon>
        <taxon>Methanobacteriati</taxon>
        <taxon>Methanobacteriota</taxon>
        <taxon>Stenosarchaea group</taxon>
        <taxon>Halobacteria</taxon>
        <taxon>Halobacteriales</taxon>
        <taxon>Haladaptataceae</taxon>
        <taxon>Haladaptatus</taxon>
    </lineage>
</organism>
<dbReference type="SUPFAM" id="SSF50630">
    <property type="entry name" value="Acid proteases"/>
    <property type="match status" value="1"/>
</dbReference>
<accession>A0AAV3UJL6</accession>
<dbReference type="InterPro" id="IPR008503">
    <property type="entry name" value="Asp_endopeptidase"/>
</dbReference>
<dbReference type="Gene3D" id="2.40.70.10">
    <property type="entry name" value="Acid Proteases"/>
    <property type="match status" value="1"/>
</dbReference>
<evidence type="ECO:0000256" key="3">
    <source>
        <dbReference type="ARBA" id="ARBA00022840"/>
    </source>
</evidence>
<reference evidence="6 7" key="1">
    <citation type="journal article" date="2019" name="Int. J. Syst. Evol. Microbiol.">
        <title>The Global Catalogue of Microorganisms (GCM) 10K type strain sequencing project: providing services to taxonomists for standard genome sequencing and annotation.</title>
        <authorList>
            <consortium name="The Broad Institute Genomics Platform"/>
            <consortium name="The Broad Institute Genome Sequencing Center for Infectious Disease"/>
            <person name="Wu L."/>
            <person name="Ma J."/>
        </authorList>
    </citation>
    <scope>NUCLEOTIDE SEQUENCE [LARGE SCALE GENOMIC DNA]</scope>
    <source>
        <strain evidence="6 7">JCM 17504</strain>
    </source>
</reference>
<dbReference type="SUPFAM" id="SSF56059">
    <property type="entry name" value="Glutathione synthetase ATP-binding domain-like"/>
    <property type="match status" value="1"/>
</dbReference>
<dbReference type="AlphaFoldDB" id="A0AAV3UJL6"/>
<dbReference type="PROSITE" id="PS50975">
    <property type="entry name" value="ATP_GRASP"/>
    <property type="match status" value="1"/>
</dbReference>
<dbReference type="InterPro" id="IPR013651">
    <property type="entry name" value="ATP-grasp_RimK-type"/>
</dbReference>
<dbReference type="Pfam" id="PF08443">
    <property type="entry name" value="RimK"/>
    <property type="match status" value="1"/>
</dbReference>
<dbReference type="GO" id="GO:0016879">
    <property type="term" value="F:ligase activity, forming carbon-nitrogen bonds"/>
    <property type="evidence" value="ECO:0007669"/>
    <property type="project" value="TreeGrafter"/>
</dbReference>
<evidence type="ECO:0000313" key="6">
    <source>
        <dbReference type="EMBL" id="GAA5053812.1"/>
    </source>
</evidence>
<feature type="domain" description="ATP-grasp" evidence="5">
    <location>
        <begin position="106"/>
        <end position="287"/>
    </location>
</feature>
<proteinExistence type="predicted"/>
<dbReference type="Proteomes" id="UP001501729">
    <property type="component" value="Unassembled WGS sequence"/>
</dbReference>
<comment type="caution">
    <text evidence="6">The sequence shown here is derived from an EMBL/GenBank/DDBJ whole genome shotgun (WGS) entry which is preliminary data.</text>
</comment>
<keyword evidence="2 4" id="KW-0547">Nucleotide-binding</keyword>
<evidence type="ECO:0000256" key="4">
    <source>
        <dbReference type="PROSITE-ProRule" id="PRU00409"/>
    </source>
</evidence>
<keyword evidence="7" id="KW-1185">Reference proteome</keyword>
<dbReference type="GO" id="GO:0046872">
    <property type="term" value="F:metal ion binding"/>
    <property type="evidence" value="ECO:0007669"/>
    <property type="project" value="UniProtKB-KW"/>
</dbReference>
<dbReference type="GO" id="GO:0005737">
    <property type="term" value="C:cytoplasm"/>
    <property type="evidence" value="ECO:0007669"/>
    <property type="project" value="TreeGrafter"/>
</dbReference>
<evidence type="ECO:0000259" key="5">
    <source>
        <dbReference type="PROSITE" id="PS50975"/>
    </source>
</evidence>
<keyword evidence="3 4" id="KW-0067">ATP-binding</keyword>
<dbReference type="CDD" id="cd00303">
    <property type="entry name" value="retropepsin_like"/>
    <property type="match status" value="1"/>
</dbReference>
<protein>
    <recommendedName>
        <fullName evidence="5">ATP-grasp domain-containing protein</fullName>
    </recommendedName>
</protein>
<dbReference type="InterPro" id="IPR004666">
    <property type="entry name" value="Rp_bS6_RimK/Lys_biosynth_LsyX"/>
</dbReference>
<gene>
    <name evidence="6" type="ORF">GCM10025751_31560</name>
</gene>
<dbReference type="PANTHER" id="PTHR21621">
    <property type="entry name" value="RIBOSOMAL PROTEIN S6 MODIFICATION PROTEIN"/>
    <property type="match status" value="1"/>
</dbReference>
<dbReference type="Gene3D" id="3.30.470.20">
    <property type="entry name" value="ATP-grasp fold, B domain"/>
    <property type="match status" value="1"/>
</dbReference>
<evidence type="ECO:0000256" key="2">
    <source>
        <dbReference type="ARBA" id="ARBA00022741"/>
    </source>
</evidence>
<dbReference type="InterPro" id="IPR021109">
    <property type="entry name" value="Peptidase_aspartic_dom_sf"/>
</dbReference>
<evidence type="ECO:0000313" key="7">
    <source>
        <dbReference type="Proteomes" id="UP001501729"/>
    </source>
</evidence>
<dbReference type="PANTHER" id="PTHR21621:SF0">
    <property type="entry name" value="BETA-CITRYLGLUTAMATE SYNTHASE B-RELATED"/>
    <property type="match status" value="1"/>
</dbReference>
<dbReference type="Gene3D" id="3.40.50.20">
    <property type="match status" value="1"/>
</dbReference>
<name>A0AAV3UJL6_9EURY</name>
<dbReference type="Pfam" id="PF05618">
    <property type="entry name" value="Zn_protease"/>
    <property type="match status" value="1"/>
</dbReference>
<evidence type="ECO:0000256" key="1">
    <source>
        <dbReference type="ARBA" id="ARBA00022723"/>
    </source>
</evidence>
<dbReference type="RefSeq" id="WP_227778482.1">
    <property type="nucleotide sequence ID" value="NZ_BAABKX010000013.1"/>
</dbReference>
<dbReference type="NCBIfam" id="TIGR00768">
    <property type="entry name" value="rimK_fam"/>
    <property type="match status" value="1"/>
</dbReference>
<sequence>MTSTNSELTVGVLSLHNSKETKAILNAVDMLGFGTEWLRRENTIARVQGDEFVLEPDIDVVVNRLLVSNTDQPTEALGLACIYDGCRPVLNPPCAVLRAVHKFATASALHAEEIPIPNAILGLDPTHLNTARSEFANHAVYKSAIGTHGGGTWLIDTSNPVQPKVGNRQAFLQEFIKTSGNRHFDYRVYVVGENVLGAMKRTASEGEFRTNVAQGGAVEDATDDLPPNVREMACDAMNAVGLDYAGVDIVGSPNGWYVLEVNPTAGFRGFFRSTGLNPAPYIAKLAIERVGGEVDDDRVTSLAAQLDDSMPACTPQPTQNIHREPLLIGYTERITVSGVHGSETVVAKSDTGATRTSIDLGLAAKLGVGPLKQRTRVRSGLSKTPTTRPLVDIVLGIKGDWYTVTANLTDRSHMSHPVLLGRDVLQHYAVDVTRASEE</sequence>
<dbReference type="GO" id="GO:0005524">
    <property type="term" value="F:ATP binding"/>
    <property type="evidence" value="ECO:0007669"/>
    <property type="project" value="UniProtKB-UniRule"/>
</dbReference>
<dbReference type="InterPro" id="IPR011761">
    <property type="entry name" value="ATP-grasp"/>
</dbReference>
<dbReference type="EMBL" id="BAABKX010000013">
    <property type="protein sequence ID" value="GAA5053812.1"/>
    <property type="molecule type" value="Genomic_DNA"/>
</dbReference>
<dbReference type="GeneID" id="68616794"/>